<comment type="function">
    <text evidence="12">Initiates the restart of stalled replication forks, which reloads the replicative helicase on sites other than the origin of replication. Recognizes and binds to abandoned replication forks and remodels them to uncover a helicase loading site. Promotes assembly of the primosome at these replication forks.</text>
</comment>
<feature type="binding site" evidence="12">
    <location>
        <position position="486"/>
    </location>
    <ligand>
        <name>Zn(2+)</name>
        <dbReference type="ChEBI" id="CHEBI:29105"/>
        <label>1</label>
    </ligand>
</feature>
<dbReference type="HAMAP" id="MF_00983">
    <property type="entry name" value="PriA"/>
    <property type="match status" value="1"/>
</dbReference>
<evidence type="ECO:0000256" key="13">
    <source>
        <dbReference type="SAM" id="MobiDB-lite"/>
    </source>
</evidence>
<sequence>MLGGLVAAGPAVRRPRFQAPLSRIRMSLPAHTVHVAVQTPAHSAVGELLSYTCDQPLEAGTLVRVPLGRRDLLGVVWDAPPRPAAMPEGVELRPVAAVLQGIAPLPAAWRRLVAFAAYYYQRSVGEIAVTALPPQLREMTAEQLARRLRPTKAAAKRAAKAAKEEQAQQAPGSAPAPAPVSALAQAPAAADIPPIVLSAEQADVFTQIAAHPGPFLLFGSTGSGKTEVYLRATQAALDADPGAQVLVMVPEINLTPQLEQRFTERFAPQYGAACVVSMHSAMTNPQRLKSWLAAHTGVARIVLGTRMSVFASLPGLSLIVVDEEHDASYKQQEGARYSARDLAIWRARDTGAKVILGSATPSLESWHASRPPNADEPQGGRYLRLHMPSRIGAAALPRVRLVDMGQQPRKAVFSPPLIDAITERVQRGEQSLVLLNRRGFAPVLFCADCGWKSDCPHCSAHQVFHKADRTLRCHHCGYTQRVPMACPGCGNPDILPLGKGTEQLEEELARLLRNVQRPDREPARVARIDADTTRAKGALEEQLAQVHAGDIDVLVGTQMVAKGHDFRRITLVAAVQPDSALFSSDYRAPERLFSLLMQAAGRAGRDAHYVAAQGSHPEMWIQTHDPSHPVYTALRSHDYPAFAARQLRERRDAGMPPFAFQAIVRADARTQEAAQAFLAAAAEAARQAGLPHVDDVFLYPPIPMSVQRVANVERAQMLIESAQRPALLRFLWAWQAHLHWIRAQPGHRALVRWLVDVDPLAI</sequence>
<dbReference type="GO" id="GO:1990077">
    <property type="term" value="C:primosome complex"/>
    <property type="evidence" value="ECO:0007669"/>
    <property type="project" value="UniProtKB-UniRule"/>
</dbReference>
<dbReference type="InterPro" id="IPR011545">
    <property type="entry name" value="DEAD/DEAH_box_helicase_dom"/>
</dbReference>
<comment type="subunit">
    <text evidence="12">Component of the replication restart primosome.</text>
</comment>
<feature type="binding site" evidence="12">
    <location>
        <position position="476"/>
    </location>
    <ligand>
        <name>Zn(2+)</name>
        <dbReference type="ChEBI" id="CHEBI:29105"/>
        <label>2</label>
    </ligand>
</feature>
<dbReference type="HOGENOM" id="CLU_013353_4_0_4"/>
<dbReference type="SUPFAM" id="SSF52540">
    <property type="entry name" value="P-loop containing nucleoside triphosphate hydrolases"/>
    <property type="match status" value="1"/>
</dbReference>
<keyword evidence="2 12" id="KW-0235">DNA replication</keyword>
<dbReference type="FunFam" id="3.40.50.300:FF:000489">
    <property type="entry name" value="Primosome assembly protein PriA"/>
    <property type="match status" value="1"/>
</dbReference>
<evidence type="ECO:0000256" key="4">
    <source>
        <dbReference type="ARBA" id="ARBA00022741"/>
    </source>
</evidence>
<evidence type="ECO:0000256" key="2">
    <source>
        <dbReference type="ARBA" id="ARBA00022705"/>
    </source>
</evidence>
<feature type="binding site" evidence="12">
    <location>
        <position position="449"/>
    </location>
    <ligand>
        <name>Zn(2+)</name>
        <dbReference type="ChEBI" id="CHEBI:29105"/>
        <label>1</label>
    </ligand>
</feature>
<dbReference type="InterPro" id="IPR005259">
    <property type="entry name" value="PriA"/>
</dbReference>
<dbReference type="Gene3D" id="3.40.1440.60">
    <property type="entry name" value="PriA, 3(prime) DNA-binding domain"/>
    <property type="match status" value="1"/>
</dbReference>
<dbReference type="EMBL" id="CP000884">
    <property type="protein sequence ID" value="ABX33211.1"/>
    <property type="molecule type" value="Genomic_DNA"/>
</dbReference>
<dbReference type="GO" id="GO:0006302">
    <property type="term" value="P:double-strand break repair"/>
    <property type="evidence" value="ECO:0007669"/>
    <property type="project" value="InterPro"/>
</dbReference>
<protein>
    <recommendedName>
        <fullName evidence="12">Replication restart protein PriA</fullName>
    </recommendedName>
    <alternativeName>
        <fullName evidence="12">ATP-dependent DNA helicase PriA</fullName>
        <ecNumber evidence="12">5.6.2.4</ecNumber>
    </alternativeName>
    <alternativeName>
        <fullName evidence="12">DNA 3'-5' helicase PriA</fullName>
    </alternativeName>
</protein>
<comment type="catalytic activity">
    <reaction evidence="12">
        <text>Couples ATP hydrolysis with the unwinding of duplex DNA by translocating in the 3'-5' direction.</text>
        <dbReference type="EC" id="5.6.2.4"/>
    </reaction>
</comment>
<dbReference type="PROSITE" id="PS51192">
    <property type="entry name" value="HELICASE_ATP_BIND_1"/>
    <property type="match status" value="1"/>
</dbReference>
<accession>A9BPZ6</accession>
<dbReference type="Pfam" id="PF00271">
    <property type="entry name" value="Helicase_C"/>
    <property type="match status" value="1"/>
</dbReference>
<proteinExistence type="inferred from homology"/>
<comment type="catalytic activity">
    <reaction evidence="11 12">
        <text>ATP + H2O = ADP + phosphate + H(+)</text>
        <dbReference type="Rhea" id="RHEA:13065"/>
        <dbReference type="ChEBI" id="CHEBI:15377"/>
        <dbReference type="ChEBI" id="CHEBI:15378"/>
        <dbReference type="ChEBI" id="CHEBI:30616"/>
        <dbReference type="ChEBI" id="CHEBI:43474"/>
        <dbReference type="ChEBI" id="CHEBI:456216"/>
        <dbReference type="EC" id="5.6.2.4"/>
    </reaction>
</comment>
<evidence type="ECO:0000313" key="15">
    <source>
        <dbReference type="EMBL" id="ABX33211.1"/>
    </source>
</evidence>
<dbReference type="InterPro" id="IPR040498">
    <property type="entry name" value="PriA_CRR"/>
</dbReference>
<dbReference type="GO" id="GO:0006270">
    <property type="term" value="P:DNA replication initiation"/>
    <property type="evidence" value="ECO:0007669"/>
    <property type="project" value="TreeGrafter"/>
</dbReference>
<keyword evidence="16" id="KW-1185">Reference proteome</keyword>
<comment type="similarity">
    <text evidence="12">Belongs to the helicase family. PriA subfamily.</text>
</comment>
<evidence type="ECO:0000259" key="14">
    <source>
        <dbReference type="PROSITE" id="PS51192"/>
    </source>
</evidence>
<dbReference type="InterPro" id="IPR041222">
    <property type="entry name" value="PriA_3primeBD"/>
</dbReference>
<name>A9BPZ6_DELAS</name>
<dbReference type="GO" id="GO:0016887">
    <property type="term" value="F:ATP hydrolysis activity"/>
    <property type="evidence" value="ECO:0007669"/>
    <property type="project" value="RHEA"/>
</dbReference>
<evidence type="ECO:0000256" key="11">
    <source>
        <dbReference type="ARBA" id="ARBA00048988"/>
    </source>
</evidence>
<evidence type="ECO:0000256" key="3">
    <source>
        <dbReference type="ARBA" id="ARBA00022723"/>
    </source>
</evidence>
<dbReference type="Gene3D" id="3.40.50.300">
    <property type="entry name" value="P-loop containing nucleotide triphosphate hydrolases"/>
    <property type="match status" value="2"/>
</dbReference>
<dbReference type="Pfam" id="PF18074">
    <property type="entry name" value="PriA_C"/>
    <property type="match status" value="1"/>
</dbReference>
<dbReference type="InterPro" id="IPR001650">
    <property type="entry name" value="Helicase_C-like"/>
</dbReference>
<keyword evidence="10 12" id="KW-0413">Isomerase</keyword>
<dbReference type="SMART" id="SM00487">
    <property type="entry name" value="DEXDc"/>
    <property type="match status" value="1"/>
</dbReference>
<keyword evidence="5 12" id="KW-0378">Hydrolase</keyword>
<dbReference type="Pfam" id="PF00270">
    <property type="entry name" value="DEAD"/>
    <property type="match status" value="1"/>
</dbReference>
<keyword evidence="4 12" id="KW-0547">Nucleotide-binding</keyword>
<evidence type="ECO:0000313" key="16">
    <source>
        <dbReference type="Proteomes" id="UP000000784"/>
    </source>
</evidence>
<dbReference type="GO" id="GO:0008270">
    <property type="term" value="F:zinc ion binding"/>
    <property type="evidence" value="ECO:0007669"/>
    <property type="project" value="UniProtKB-UniRule"/>
</dbReference>
<evidence type="ECO:0000256" key="9">
    <source>
        <dbReference type="ARBA" id="ARBA00023125"/>
    </source>
</evidence>
<keyword evidence="3 12" id="KW-0479">Metal-binding</keyword>
<keyword evidence="1 12" id="KW-0639">Primosome</keyword>
<evidence type="ECO:0000256" key="5">
    <source>
        <dbReference type="ARBA" id="ARBA00022801"/>
    </source>
</evidence>
<evidence type="ECO:0000256" key="8">
    <source>
        <dbReference type="ARBA" id="ARBA00022840"/>
    </source>
</evidence>
<dbReference type="NCBIfam" id="TIGR00595">
    <property type="entry name" value="priA"/>
    <property type="match status" value="1"/>
</dbReference>
<feature type="binding site" evidence="12">
    <location>
        <position position="489"/>
    </location>
    <ligand>
        <name>Zn(2+)</name>
        <dbReference type="ChEBI" id="CHEBI:29105"/>
        <label>1</label>
    </ligand>
</feature>
<dbReference type="PANTHER" id="PTHR30580:SF0">
    <property type="entry name" value="PRIMOSOMAL PROTEIN N"/>
    <property type="match status" value="1"/>
</dbReference>
<reference evidence="16" key="2">
    <citation type="submission" date="2007-11" db="EMBL/GenBank/DDBJ databases">
        <title>Complete sequence of Delftia acidovorans DSM 14801 / SPH-1.</title>
        <authorList>
            <person name="Copeland A."/>
            <person name="Lucas S."/>
            <person name="Lapidus A."/>
            <person name="Barry K."/>
            <person name="Glavina del Rio T."/>
            <person name="Dalin E."/>
            <person name="Tice H."/>
            <person name="Pitluck S."/>
            <person name="Lowry S."/>
            <person name="Clum A."/>
            <person name="Schmutz J."/>
            <person name="Larimer F."/>
            <person name="Land M."/>
            <person name="Hauser L."/>
            <person name="Kyrpides N."/>
            <person name="Kim E."/>
            <person name="Schleheck D."/>
            <person name="Richardson P."/>
        </authorList>
    </citation>
    <scope>NUCLEOTIDE SEQUENCE [LARGE SCALE GENOMIC DNA]</scope>
    <source>
        <strain evidence="16">DSM 14801 / SPH-1</strain>
    </source>
</reference>
<dbReference type="EC" id="5.6.2.4" evidence="12"/>
<dbReference type="SMART" id="SM00490">
    <property type="entry name" value="HELICc"/>
    <property type="match status" value="1"/>
</dbReference>
<dbReference type="PANTHER" id="PTHR30580">
    <property type="entry name" value="PRIMOSOMAL PROTEIN N"/>
    <property type="match status" value="1"/>
</dbReference>
<dbReference type="Proteomes" id="UP000000784">
    <property type="component" value="Chromosome"/>
</dbReference>
<dbReference type="KEGG" id="dac:Daci_0565"/>
<feature type="domain" description="Helicase ATP-binding" evidence="14">
    <location>
        <begin position="206"/>
        <end position="379"/>
    </location>
</feature>
<keyword evidence="7 12" id="KW-0862">Zinc</keyword>
<evidence type="ECO:0000256" key="7">
    <source>
        <dbReference type="ARBA" id="ARBA00022833"/>
    </source>
</evidence>
<dbReference type="InterPro" id="IPR041236">
    <property type="entry name" value="PriA_C"/>
</dbReference>
<evidence type="ECO:0000256" key="1">
    <source>
        <dbReference type="ARBA" id="ARBA00022515"/>
    </source>
</evidence>
<comment type="cofactor">
    <cofactor evidence="12">
        <name>Zn(2+)</name>
        <dbReference type="ChEBI" id="CHEBI:29105"/>
    </cofactor>
    <text evidence="12">Binds 2 zinc ions per subunit.</text>
</comment>
<feature type="binding site" evidence="12">
    <location>
        <position position="458"/>
    </location>
    <ligand>
        <name>Zn(2+)</name>
        <dbReference type="ChEBI" id="CHEBI:29105"/>
        <label>2</label>
    </ligand>
</feature>
<gene>
    <name evidence="12" type="primary">priA</name>
    <name evidence="15" type="ordered locus">Daci_0565</name>
</gene>
<keyword evidence="6 12" id="KW-0347">Helicase</keyword>
<dbReference type="eggNOG" id="COG1198">
    <property type="taxonomic scope" value="Bacteria"/>
</dbReference>
<keyword evidence="9 12" id="KW-0238">DNA-binding</keyword>
<feature type="binding site" evidence="12">
    <location>
        <position position="455"/>
    </location>
    <ligand>
        <name>Zn(2+)</name>
        <dbReference type="ChEBI" id="CHEBI:29105"/>
        <label>2</label>
    </ligand>
</feature>
<evidence type="ECO:0000256" key="12">
    <source>
        <dbReference type="HAMAP-Rule" id="MF_00983"/>
    </source>
</evidence>
<dbReference type="AlphaFoldDB" id="A9BPZ6"/>
<dbReference type="InterPro" id="IPR042115">
    <property type="entry name" value="PriA_3primeBD_sf"/>
</dbReference>
<feature type="compositionally biased region" description="Low complexity" evidence="13">
    <location>
        <begin position="167"/>
        <end position="179"/>
    </location>
</feature>
<dbReference type="InterPro" id="IPR027417">
    <property type="entry name" value="P-loop_NTPase"/>
</dbReference>
<dbReference type="InterPro" id="IPR014001">
    <property type="entry name" value="Helicase_ATP-bd"/>
</dbReference>
<feature type="region of interest" description="Disordered" evidence="13">
    <location>
        <begin position="156"/>
        <end position="179"/>
    </location>
</feature>
<dbReference type="GO" id="GO:0003677">
    <property type="term" value="F:DNA binding"/>
    <property type="evidence" value="ECO:0007669"/>
    <property type="project" value="UniProtKB-UniRule"/>
</dbReference>
<dbReference type="STRING" id="398578.Daci_0565"/>
<dbReference type="GO" id="GO:0005524">
    <property type="term" value="F:ATP binding"/>
    <property type="evidence" value="ECO:0007669"/>
    <property type="project" value="UniProtKB-UniRule"/>
</dbReference>
<dbReference type="GO" id="GO:0006269">
    <property type="term" value="P:DNA replication, synthesis of primer"/>
    <property type="evidence" value="ECO:0007669"/>
    <property type="project" value="UniProtKB-KW"/>
</dbReference>
<evidence type="ECO:0000256" key="10">
    <source>
        <dbReference type="ARBA" id="ARBA00023235"/>
    </source>
</evidence>
<keyword evidence="8 12" id="KW-0067">ATP-binding</keyword>
<reference evidence="15 16" key="1">
    <citation type="journal article" date="2004" name="Appl. Environ. Microbiol.">
        <title>Mineralization of individual congeners of linear alkylbenzenesulfonate by defined pairs of heterotrophic bacteria.</title>
        <authorList>
            <person name="Schleheck D."/>
            <person name="Knepper T.P."/>
            <person name="Fischer K."/>
            <person name="Cook A.M."/>
        </authorList>
    </citation>
    <scope>NUCLEOTIDE SEQUENCE [LARGE SCALE GENOMIC DNA]</scope>
    <source>
        <strain evidence="16">DSM 14801 / SPH-1</strain>
    </source>
</reference>
<dbReference type="GO" id="GO:0043138">
    <property type="term" value="F:3'-5' DNA helicase activity"/>
    <property type="evidence" value="ECO:0007669"/>
    <property type="project" value="UniProtKB-EC"/>
</dbReference>
<feature type="binding site" evidence="12">
    <location>
        <position position="473"/>
    </location>
    <ligand>
        <name>Zn(2+)</name>
        <dbReference type="ChEBI" id="CHEBI:29105"/>
        <label>2</label>
    </ligand>
</feature>
<dbReference type="Pfam" id="PF17764">
    <property type="entry name" value="PriA_3primeBD"/>
    <property type="match status" value="1"/>
</dbReference>
<dbReference type="GO" id="GO:0006310">
    <property type="term" value="P:DNA recombination"/>
    <property type="evidence" value="ECO:0007669"/>
    <property type="project" value="InterPro"/>
</dbReference>
<dbReference type="Pfam" id="PF18319">
    <property type="entry name" value="Zn_ribbon_PriA"/>
    <property type="match status" value="1"/>
</dbReference>
<organism evidence="15 16">
    <name type="scientific">Delftia acidovorans (strain DSM 14801 / SPH-1)</name>
    <dbReference type="NCBI Taxonomy" id="398578"/>
    <lineage>
        <taxon>Bacteria</taxon>
        <taxon>Pseudomonadati</taxon>
        <taxon>Pseudomonadota</taxon>
        <taxon>Betaproteobacteria</taxon>
        <taxon>Burkholderiales</taxon>
        <taxon>Comamonadaceae</taxon>
        <taxon>Delftia</taxon>
    </lineage>
</organism>
<feature type="binding site" evidence="12">
    <location>
        <position position="446"/>
    </location>
    <ligand>
        <name>Zn(2+)</name>
        <dbReference type="ChEBI" id="CHEBI:29105"/>
        <label>1</label>
    </ligand>
</feature>
<evidence type="ECO:0000256" key="6">
    <source>
        <dbReference type="ARBA" id="ARBA00022806"/>
    </source>
</evidence>